<sequence length="211" mass="22099">MLTSIISSTEYFSLYLVSRQGTVVDAAVRIPAVAAIPGLIVSPQPIVLSADGIANLPDSVLLLDETIAEVVGKSSGTDNLTYSSPFDTASGKPLPGRIIQVTLPLDVQAQIPANPAVSRVLVTCPKGFGHVITLDAPLALQVQLEGFVTADEGYVALTDDDTSFAVILSQNTSMSAGRYGVTFPVLVADISPPVNLWSLSFCEDELGKTPL</sequence>
<dbReference type="RefSeq" id="XP_002780920.1">
    <property type="nucleotide sequence ID" value="XM_002780874.1"/>
</dbReference>
<gene>
    <name evidence="1" type="ORF">Pmar_PMAR025348</name>
</gene>
<dbReference type="EMBL" id="GG675955">
    <property type="protein sequence ID" value="EER12715.1"/>
    <property type="molecule type" value="Genomic_DNA"/>
</dbReference>
<keyword evidence="2" id="KW-1185">Reference proteome</keyword>
<dbReference type="GeneID" id="9058750"/>
<dbReference type="InParanoid" id="C5KS24"/>
<name>C5KS24_PERM5</name>
<dbReference type="Proteomes" id="UP000007800">
    <property type="component" value="Unassembled WGS sequence"/>
</dbReference>
<evidence type="ECO:0000313" key="2">
    <source>
        <dbReference type="Proteomes" id="UP000007800"/>
    </source>
</evidence>
<organism evidence="2">
    <name type="scientific">Perkinsus marinus (strain ATCC 50983 / TXsc)</name>
    <dbReference type="NCBI Taxonomy" id="423536"/>
    <lineage>
        <taxon>Eukaryota</taxon>
        <taxon>Sar</taxon>
        <taxon>Alveolata</taxon>
        <taxon>Perkinsozoa</taxon>
        <taxon>Perkinsea</taxon>
        <taxon>Perkinsida</taxon>
        <taxon>Perkinsidae</taxon>
        <taxon>Perkinsus</taxon>
    </lineage>
</organism>
<protein>
    <submittedName>
        <fullName evidence="1">Uncharacterized protein</fullName>
    </submittedName>
</protein>
<evidence type="ECO:0000313" key="1">
    <source>
        <dbReference type="EMBL" id="EER12715.1"/>
    </source>
</evidence>
<proteinExistence type="predicted"/>
<accession>C5KS24</accession>
<dbReference type="AlphaFoldDB" id="C5KS24"/>
<reference evidence="1 2" key="1">
    <citation type="submission" date="2008-07" db="EMBL/GenBank/DDBJ databases">
        <authorList>
            <person name="El-Sayed N."/>
            <person name="Caler E."/>
            <person name="Inman J."/>
            <person name="Amedeo P."/>
            <person name="Hass B."/>
            <person name="Wortman J."/>
        </authorList>
    </citation>
    <scope>NUCLEOTIDE SEQUENCE [LARGE SCALE GENOMIC DNA]</scope>
    <source>
        <strain evidence="2">ATCC 50983 / TXsc</strain>
    </source>
</reference>